<evidence type="ECO:0000313" key="3">
    <source>
        <dbReference type="Proteomes" id="UP000292881"/>
    </source>
</evidence>
<feature type="domain" description="Cupin type-2" evidence="1">
    <location>
        <begin position="28"/>
        <end position="92"/>
    </location>
</feature>
<evidence type="ECO:0000259" key="1">
    <source>
        <dbReference type="Pfam" id="PF07883"/>
    </source>
</evidence>
<dbReference type="SUPFAM" id="SSF51182">
    <property type="entry name" value="RmlC-like cupins"/>
    <property type="match status" value="1"/>
</dbReference>
<feature type="non-terminal residue" evidence="2">
    <location>
        <position position="170"/>
    </location>
</feature>
<organism evidence="2 3">
    <name type="scientific">Agromyces binzhouensis</name>
    <dbReference type="NCBI Taxonomy" id="1817495"/>
    <lineage>
        <taxon>Bacteria</taxon>
        <taxon>Bacillati</taxon>
        <taxon>Actinomycetota</taxon>
        <taxon>Actinomycetes</taxon>
        <taxon>Micrococcales</taxon>
        <taxon>Microbacteriaceae</taxon>
        <taxon>Agromyces</taxon>
    </lineage>
</organism>
<name>A0A4Q2JJ66_9MICO</name>
<dbReference type="Gene3D" id="2.60.120.10">
    <property type="entry name" value="Jelly Rolls"/>
    <property type="match status" value="1"/>
</dbReference>
<dbReference type="EMBL" id="SDPL01000238">
    <property type="protein sequence ID" value="RXZ46117.1"/>
    <property type="molecule type" value="Genomic_DNA"/>
</dbReference>
<dbReference type="RefSeq" id="WP_165307707.1">
    <property type="nucleotide sequence ID" value="NZ_SDPL01000238.1"/>
</dbReference>
<keyword evidence="3" id="KW-1185">Reference proteome</keyword>
<evidence type="ECO:0000313" key="2">
    <source>
        <dbReference type="EMBL" id="RXZ46117.1"/>
    </source>
</evidence>
<dbReference type="Proteomes" id="UP000292881">
    <property type="component" value="Unassembled WGS sequence"/>
</dbReference>
<dbReference type="InterPro" id="IPR013096">
    <property type="entry name" value="Cupin_2"/>
</dbReference>
<protein>
    <submittedName>
        <fullName evidence="2">Cupin domain-containing protein</fullName>
    </submittedName>
</protein>
<dbReference type="Pfam" id="PF07883">
    <property type="entry name" value="Cupin_2"/>
    <property type="match status" value="1"/>
</dbReference>
<dbReference type="InterPro" id="IPR014710">
    <property type="entry name" value="RmlC-like_jellyroll"/>
</dbReference>
<dbReference type="InterPro" id="IPR011051">
    <property type="entry name" value="RmlC_Cupin_sf"/>
</dbReference>
<gene>
    <name evidence="2" type="ORF">ESO86_11625</name>
</gene>
<comment type="caution">
    <text evidence="2">The sequence shown here is derived from an EMBL/GenBank/DDBJ whole genome shotgun (WGS) entry which is preliminary data.</text>
</comment>
<accession>A0A4Q2JJ66</accession>
<reference evidence="2 3" key="1">
    <citation type="submission" date="2019-01" db="EMBL/GenBank/DDBJ databases">
        <authorList>
            <person name="Li J."/>
        </authorList>
    </citation>
    <scope>NUCLEOTIDE SEQUENCE [LARGE SCALE GENOMIC DNA]</scope>
    <source>
        <strain evidence="2 3">CGMCC 4.7180</strain>
    </source>
</reference>
<proteinExistence type="predicted"/>
<sequence length="170" mass="17900">MTLPAFPGATSVSALEVYDGVAPDGLAGGTPHLHLVSAEAYLVVGGRGRLHTIDGAGAFEDRRLAPGDLVWFAPGVIHRAINDGGLEVRVIMQDAGLPEAGDAVMTFPDDVLADPERSSDAARLPGREASDADRLEAAHARRDLAVQGYLALFRDDGTVDADRLARLHAR</sequence>
<dbReference type="AlphaFoldDB" id="A0A4Q2JJ66"/>